<dbReference type="EC" id="3.2.1.23" evidence="4 9"/>
<dbReference type="InterPro" id="IPR006101">
    <property type="entry name" value="Glyco_hydro_2"/>
</dbReference>
<keyword evidence="12" id="KW-1185">Reference proteome</keyword>
<evidence type="ECO:0000256" key="1">
    <source>
        <dbReference type="ARBA" id="ARBA00001412"/>
    </source>
</evidence>
<dbReference type="InterPro" id="IPR006103">
    <property type="entry name" value="Glyco_hydro_2_cat"/>
</dbReference>
<dbReference type="InterPro" id="IPR017853">
    <property type="entry name" value="GH"/>
</dbReference>
<comment type="catalytic activity">
    <reaction evidence="1 9">
        <text>Hydrolysis of terminal non-reducing beta-D-galactose residues in beta-D-galactosides.</text>
        <dbReference type="EC" id="3.2.1.23"/>
    </reaction>
</comment>
<dbReference type="GO" id="GO:0009341">
    <property type="term" value="C:beta-galactosidase complex"/>
    <property type="evidence" value="ECO:0007669"/>
    <property type="project" value="InterPro"/>
</dbReference>
<dbReference type="PANTHER" id="PTHR46323">
    <property type="entry name" value="BETA-GALACTOSIDASE"/>
    <property type="match status" value="1"/>
</dbReference>
<dbReference type="Gene3D" id="2.60.120.260">
    <property type="entry name" value="Galactose-binding domain-like"/>
    <property type="match status" value="1"/>
</dbReference>
<dbReference type="GO" id="GO:0004565">
    <property type="term" value="F:beta-galactosidase activity"/>
    <property type="evidence" value="ECO:0007669"/>
    <property type="project" value="UniProtKB-EC"/>
</dbReference>
<protein>
    <recommendedName>
        <fullName evidence="5 9">Beta-galactosidase</fullName>
        <ecNumber evidence="4 9">3.2.1.23</ecNumber>
    </recommendedName>
    <alternativeName>
        <fullName evidence="8 9">Lactase</fullName>
    </alternativeName>
</protein>
<accession>A0A517YTA2</accession>
<name>A0A517YTA2_9BACT</name>
<proteinExistence type="inferred from homology"/>
<dbReference type="RefSeq" id="WP_200761651.1">
    <property type="nucleotide sequence ID" value="NZ_CP036425.1"/>
</dbReference>
<evidence type="ECO:0000313" key="11">
    <source>
        <dbReference type="EMBL" id="QDU33382.1"/>
    </source>
</evidence>
<evidence type="ECO:0000256" key="2">
    <source>
        <dbReference type="ARBA" id="ARBA00001959"/>
    </source>
</evidence>
<dbReference type="PANTHER" id="PTHR46323:SF2">
    <property type="entry name" value="BETA-GALACTOSIDASE"/>
    <property type="match status" value="1"/>
</dbReference>
<dbReference type="InterPro" id="IPR013783">
    <property type="entry name" value="Ig-like_fold"/>
</dbReference>
<evidence type="ECO:0000256" key="3">
    <source>
        <dbReference type="ARBA" id="ARBA00007401"/>
    </source>
</evidence>
<dbReference type="SUPFAM" id="SSF49303">
    <property type="entry name" value="beta-Galactosidase/glucuronidase domain"/>
    <property type="match status" value="2"/>
</dbReference>
<reference evidence="11 12" key="1">
    <citation type="submission" date="2019-02" db="EMBL/GenBank/DDBJ databases">
        <title>Deep-cultivation of Planctomycetes and their phenomic and genomic characterization uncovers novel biology.</title>
        <authorList>
            <person name="Wiegand S."/>
            <person name="Jogler M."/>
            <person name="Boedeker C."/>
            <person name="Pinto D."/>
            <person name="Vollmers J."/>
            <person name="Rivas-Marin E."/>
            <person name="Kohn T."/>
            <person name="Peeters S.H."/>
            <person name="Heuer A."/>
            <person name="Rast P."/>
            <person name="Oberbeckmann S."/>
            <person name="Bunk B."/>
            <person name="Jeske O."/>
            <person name="Meyerdierks A."/>
            <person name="Storesund J.E."/>
            <person name="Kallscheuer N."/>
            <person name="Luecker S."/>
            <person name="Lage O.M."/>
            <person name="Pohl T."/>
            <person name="Merkel B.J."/>
            <person name="Hornburger P."/>
            <person name="Mueller R.-W."/>
            <person name="Bruemmer F."/>
            <person name="Labrenz M."/>
            <person name="Spormann A.M."/>
            <person name="Op den Camp H."/>
            <person name="Overmann J."/>
            <person name="Amann R."/>
            <person name="Jetten M.S.M."/>
            <person name="Mascher T."/>
            <person name="Medema M.H."/>
            <person name="Devos D.P."/>
            <person name="Kaster A.-K."/>
            <person name="Ovreas L."/>
            <person name="Rohde M."/>
            <person name="Galperin M.Y."/>
            <person name="Jogler C."/>
        </authorList>
    </citation>
    <scope>NUCLEOTIDE SEQUENCE [LARGE SCALE GENOMIC DNA]</scope>
    <source>
        <strain evidence="11 12">KS4</strain>
    </source>
</reference>
<dbReference type="SMART" id="SM01038">
    <property type="entry name" value="Bgal_small_N"/>
    <property type="match status" value="1"/>
</dbReference>
<dbReference type="InterPro" id="IPR006102">
    <property type="entry name" value="Ig-like_GH2"/>
</dbReference>
<gene>
    <name evidence="11" type="primary">lacZ_2</name>
    <name evidence="11" type="ORF">KS4_14280</name>
</gene>
<dbReference type="GO" id="GO:0005990">
    <property type="term" value="P:lactose catabolic process"/>
    <property type="evidence" value="ECO:0007669"/>
    <property type="project" value="TreeGrafter"/>
</dbReference>
<dbReference type="Pfam" id="PF02837">
    <property type="entry name" value="Glyco_hydro_2_N"/>
    <property type="match status" value="1"/>
</dbReference>
<dbReference type="GO" id="GO:0030246">
    <property type="term" value="F:carbohydrate binding"/>
    <property type="evidence" value="ECO:0007669"/>
    <property type="project" value="InterPro"/>
</dbReference>
<dbReference type="InterPro" id="IPR036156">
    <property type="entry name" value="Beta-gal/glucu_dom_sf"/>
</dbReference>
<dbReference type="InterPro" id="IPR006104">
    <property type="entry name" value="Glyco_hydro_2_N"/>
</dbReference>
<dbReference type="InterPro" id="IPR032312">
    <property type="entry name" value="LacZ_4"/>
</dbReference>
<dbReference type="SUPFAM" id="SSF74650">
    <property type="entry name" value="Galactose mutarotase-like"/>
    <property type="match status" value="1"/>
</dbReference>
<dbReference type="Gene3D" id="3.20.20.80">
    <property type="entry name" value="Glycosidases"/>
    <property type="match status" value="1"/>
</dbReference>
<dbReference type="PRINTS" id="PR00132">
    <property type="entry name" value="GLHYDRLASE2"/>
</dbReference>
<sequence length="1066" mass="120829">MIKLIRSESVLLVWVLFVVMCSAFVTGSTARAALNDWENEEVIGINKEPARVSSIPFTDHESALRGDREGSLYFQLLSGAWKFHWVGNPEERPIDFYKMGYDVSDWDEIEVPSNWQLQGYGTPIYVNVRYPFKRERPRVTLAPEKDWTAFKARNPVGSYRRNFEVAEGWDGRAVFIHFEGVESAFYLWVNGEKVGYSQGSYTPAEFNITAYLKEGKNTVAVEVYRWSDGSYLEGQDFWRLSGIFRDVYLYSTPRVGIDDFFALADLDADYEDGQLSVSCEIRNLDRQSKVVPRVEVSLLDDQNKEVASGEIGAGQFNLKSGDKWEGQVTLGIEKARKWTAETPELYTLLLKQMDEHGKVVDIRRSRVGFRKVEWRDGQLFINGVSLKLKGVNRHEHDPDRGRAVTEASMVEDIKLMKQFNINTVRTSHYPNQTRWYELCDEYGMYVVNEANVESHGYGYKKESIGHDASWEKAHVDRVMSMVERDKNHASVIMWSLGNEAGPGRNFAAASAAVRGLDVSRPIHYERDWGTADVDSVMYPSLGHLKKEGKKESDRPFFVCEYAHAMGNALGDFKAYWDIMNSHKRLIGGCIWDWVDQGLRLKGADGKEFYAYGGDFGDKPNDRNFCMNGIVFSDRSLSPMMWEVKKVYQYADFEGVDLLKGKIRVRNRHSFTNLSEYALSWTLTVDGRVIQKGELEGLDIKPGEVKDFDIALKQPKLVAGGEYYLNLSMAMTKDTAWADAGHEVAREQLQVPFKVADRPVMQVAEMPVIRMKKHARGVRISGRGFVVAFDKRSGRISELTYGKQKVIKEGPMFSAYRAPIDNDKWVREKWKKAGLNELTHEVLEFKSEKVGPRVAEVYVRVLSSSSKGAAYEHQAKYRVYGNGVIAVENKFEPQGTSLDVARLGVDMTLPGAYGNVMWQGRGPHENYADRKYSAHFGVYEETVKGLFVPYAKPQETGNREDVRWVLLSDEAKDGLLIVAGDKMSMSALPYTVADLEKARHPSALKARDEVVVHVDYGQLGLGGASCGPRPMMKHMLPRGAVDFAYSLRPYRAEMGSVVEQARLKTPE</sequence>
<dbReference type="InterPro" id="IPR004199">
    <property type="entry name" value="B-gal_small/dom_5"/>
</dbReference>
<organism evidence="11 12">
    <name type="scientific">Poriferisphaera corsica</name>
    <dbReference type="NCBI Taxonomy" id="2528020"/>
    <lineage>
        <taxon>Bacteria</taxon>
        <taxon>Pseudomonadati</taxon>
        <taxon>Planctomycetota</taxon>
        <taxon>Phycisphaerae</taxon>
        <taxon>Phycisphaerales</taxon>
        <taxon>Phycisphaeraceae</taxon>
        <taxon>Poriferisphaera</taxon>
    </lineage>
</organism>
<feature type="domain" description="Beta galactosidase small chain/" evidence="10">
    <location>
        <begin position="778"/>
        <end position="1047"/>
    </location>
</feature>
<evidence type="ECO:0000256" key="4">
    <source>
        <dbReference type="ARBA" id="ARBA00012756"/>
    </source>
</evidence>
<dbReference type="FunFam" id="3.20.20.80:FF:000018">
    <property type="entry name" value="Beta-galactosidase"/>
    <property type="match status" value="1"/>
</dbReference>
<evidence type="ECO:0000256" key="5">
    <source>
        <dbReference type="ARBA" id="ARBA00013303"/>
    </source>
</evidence>
<dbReference type="AlphaFoldDB" id="A0A517YTA2"/>
<evidence type="ECO:0000259" key="10">
    <source>
        <dbReference type="SMART" id="SM01038"/>
    </source>
</evidence>
<evidence type="ECO:0000313" key="12">
    <source>
        <dbReference type="Proteomes" id="UP000317369"/>
    </source>
</evidence>
<dbReference type="Pfam" id="PF02929">
    <property type="entry name" value="Bgal_small_N"/>
    <property type="match status" value="1"/>
</dbReference>
<dbReference type="InterPro" id="IPR050347">
    <property type="entry name" value="Bact_Beta-galactosidase"/>
</dbReference>
<evidence type="ECO:0000256" key="8">
    <source>
        <dbReference type="ARBA" id="ARBA00032230"/>
    </source>
</evidence>
<dbReference type="Gene3D" id="2.70.98.10">
    <property type="match status" value="1"/>
</dbReference>
<dbReference type="SUPFAM" id="SSF49785">
    <property type="entry name" value="Galactose-binding domain-like"/>
    <property type="match status" value="1"/>
</dbReference>
<comment type="similarity">
    <text evidence="3 9">Belongs to the glycosyl hydrolase 2 family.</text>
</comment>
<dbReference type="PROSITE" id="PS00608">
    <property type="entry name" value="GLYCOSYL_HYDROL_F2_2"/>
    <property type="match status" value="1"/>
</dbReference>
<dbReference type="InterPro" id="IPR008979">
    <property type="entry name" value="Galactose-bd-like_sf"/>
</dbReference>
<dbReference type="InterPro" id="IPR014718">
    <property type="entry name" value="GH-type_carb-bd"/>
</dbReference>
<keyword evidence="7 9" id="KW-0326">Glycosidase</keyword>
<dbReference type="InterPro" id="IPR023232">
    <property type="entry name" value="Glyco_hydro_2_AS"/>
</dbReference>
<dbReference type="Gene3D" id="2.60.40.10">
    <property type="entry name" value="Immunoglobulins"/>
    <property type="match status" value="2"/>
</dbReference>
<dbReference type="Proteomes" id="UP000317369">
    <property type="component" value="Chromosome"/>
</dbReference>
<keyword evidence="6 9" id="KW-0378">Hydrolase</keyword>
<dbReference type="PROSITE" id="PS00719">
    <property type="entry name" value="GLYCOSYL_HYDROL_F2_1"/>
    <property type="match status" value="1"/>
</dbReference>
<dbReference type="KEGG" id="pcor:KS4_14280"/>
<dbReference type="Pfam" id="PF00703">
    <property type="entry name" value="Glyco_hydro_2"/>
    <property type="match status" value="1"/>
</dbReference>
<dbReference type="Pfam" id="PF02836">
    <property type="entry name" value="Glyco_hydro_2_C"/>
    <property type="match status" value="1"/>
</dbReference>
<dbReference type="EMBL" id="CP036425">
    <property type="protein sequence ID" value="QDU33382.1"/>
    <property type="molecule type" value="Genomic_DNA"/>
</dbReference>
<evidence type="ECO:0000256" key="7">
    <source>
        <dbReference type="ARBA" id="ARBA00023295"/>
    </source>
</evidence>
<comment type="cofactor">
    <cofactor evidence="2">
        <name>Na(+)</name>
        <dbReference type="ChEBI" id="CHEBI:29101"/>
    </cofactor>
</comment>
<dbReference type="SUPFAM" id="SSF51445">
    <property type="entry name" value="(Trans)glycosidases"/>
    <property type="match status" value="1"/>
</dbReference>
<dbReference type="InterPro" id="IPR023230">
    <property type="entry name" value="Glyco_hydro_2_CS"/>
</dbReference>
<evidence type="ECO:0000256" key="6">
    <source>
        <dbReference type="ARBA" id="ARBA00022801"/>
    </source>
</evidence>
<dbReference type="Pfam" id="PF16353">
    <property type="entry name" value="LacZ_4"/>
    <property type="match status" value="1"/>
</dbReference>
<evidence type="ECO:0000256" key="9">
    <source>
        <dbReference type="RuleBase" id="RU361154"/>
    </source>
</evidence>
<dbReference type="InterPro" id="IPR011013">
    <property type="entry name" value="Gal_mutarotase_sf_dom"/>
</dbReference>